<name>A0A2U9CRT9_SCOMX</name>
<protein>
    <submittedName>
        <fullName evidence="2">Uncharacterized protein</fullName>
    </submittedName>
</protein>
<accession>A0A2U9CRT9</accession>
<reference evidence="2 3" key="1">
    <citation type="submission" date="2017-12" db="EMBL/GenBank/DDBJ databases">
        <title>Integrating genomic resources of turbot (Scophthalmus maximus) in depth evaluation of genetic and physical mapping variation across individuals.</title>
        <authorList>
            <person name="Martinez P."/>
        </authorList>
    </citation>
    <scope>NUCLEOTIDE SEQUENCE [LARGE SCALE GENOMIC DNA]</scope>
</reference>
<feature type="compositionally biased region" description="Low complexity" evidence="1">
    <location>
        <begin position="89"/>
        <end position="99"/>
    </location>
</feature>
<dbReference type="Proteomes" id="UP000246464">
    <property type="component" value="Chromosome 19"/>
</dbReference>
<dbReference type="EMBL" id="CP026261">
    <property type="protein sequence ID" value="AWP18529.1"/>
    <property type="molecule type" value="Genomic_DNA"/>
</dbReference>
<sequence>MRCRDFCFEAVVKTRGKSREYTFQILYVVSLQLNERPGLPGNVAQMEPGPVAQEDEQRDTTKRGKAANGAQSDDVKTETDSERHKMTTQRRSTTTTVHETMTRRPRGTTKTQSVDIETRKRLQRRDMTTTRHKSRTTRERLQLHCKSDGSRGQMGFTQQSADCHRRTALQNTIYCSFSFSVSSSSRCGTEALSESGHPRPFPLVSPSLSHYLTNII</sequence>
<dbReference type="AlphaFoldDB" id="A0A2U9CRT9"/>
<evidence type="ECO:0000313" key="3">
    <source>
        <dbReference type="Proteomes" id="UP000246464"/>
    </source>
</evidence>
<keyword evidence="3" id="KW-1185">Reference proteome</keyword>
<proteinExistence type="predicted"/>
<evidence type="ECO:0000256" key="1">
    <source>
        <dbReference type="SAM" id="MobiDB-lite"/>
    </source>
</evidence>
<evidence type="ECO:0000313" key="2">
    <source>
        <dbReference type="EMBL" id="AWP18529.1"/>
    </source>
</evidence>
<organism evidence="2 3">
    <name type="scientific">Scophthalmus maximus</name>
    <name type="common">Turbot</name>
    <name type="synonym">Psetta maxima</name>
    <dbReference type="NCBI Taxonomy" id="52904"/>
    <lineage>
        <taxon>Eukaryota</taxon>
        <taxon>Metazoa</taxon>
        <taxon>Chordata</taxon>
        <taxon>Craniata</taxon>
        <taxon>Vertebrata</taxon>
        <taxon>Euteleostomi</taxon>
        <taxon>Actinopterygii</taxon>
        <taxon>Neopterygii</taxon>
        <taxon>Teleostei</taxon>
        <taxon>Neoteleostei</taxon>
        <taxon>Acanthomorphata</taxon>
        <taxon>Carangaria</taxon>
        <taxon>Pleuronectiformes</taxon>
        <taxon>Pleuronectoidei</taxon>
        <taxon>Scophthalmidae</taxon>
        <taxon>Scophthalmus</taxon>
    </lineage>
</organism>
<feature type="region of interest" description="Disordered" evidence="1">
    <location>
        <begin position="39"/>
        <end position="115"/>
    </location>
</feature>
<feature type="compositionally biased region" description="Basic and acidic residues" evidence="1">
    <location>
        <begin position="73"/>
        <end position="85"/>
    </location>
</feature>
<gene>
    <name evidence="2" type="ORF">SMAX5B_005924</name>
</gene>